<dbReference type="SUPFAM" id="SSF49785">
    <property type="entry name" value="Galactose-binding domain-like"/>
    <property type="match status" value="1"/>
</dbReference>
<evidence type="ECO:0000256" key="2">
    <source>
        <dbReference type="ARBA" id="ARBA00010147"/>
    </source>
</evidence>
<feature type="coiled-coil region" evidence="8">
    <location>
        <begin position="28"/>
        <end position="55"/>
    </location>
</feature>
<keyword evidence="4" id="KW-0479">Metal-binding</keyword>
<dbReference type="Gene3D" id="2.60.120.260">
    <property type="entry name" value="Galactose-binding domain-like"/>
    <property type="match status" value="1"/>
</dbReference>
<dbReference type="PANTHER" id="PTHR45713">
    <property type="entry name" value="FTP DOMAIN-CONTAINING PROTEIN"/>
    <property type="match status" value="1"/>
</dbReference>
<comment type="similarity">
    <text evidence="2">Belongs to the fucolectin family.</text>
</comment>
<evidence type="ECO:0000256" key="9">
    <source>
        <dbReference type="SAM" id="SignalP"/>
    </source>
</evidence>
<accession>A0A8B6DU96</accession>
<dbReference type="OrthoDB" id="547680at2759"/>
<dbReference type="GO" id="GO:0010185">
    <property type="term" value="P:regulation of cellular defense response"/>
    <property type="evidence" value="ECO:0007669"/>
    <property type="project" value="UniProtKB-ARBA"/>
</dbReference>
<gene>
    <name evidence="11" type="ORF">MGAL_10B022897</name>
</gene>
<organism evidence="11 12">
    <name type="scientific">Mytilus galloprovincialis</name>
    <name type="common">Mediterranean mussel</name>
    <dbReference type="NCBI Taxonomy" id="29158"/>
    <lineage>
        <taxon>Eukaryota</taxon>
        <taxon>Metazoa</taxon>
        <taxon>Spiralia</taxon>
        <taxon>Lophotrochozoa</taxon>
        <taxon>Mollusca</taxon>
        <taxon>Bivalvia</taxon>
        <taxon>Autobranchia</taxon>
        <taxon>Pteriomorphia</taxon>
        <taxon>Mytilida</taxon>
        <taxon>Mytiloidea</taxon>
        <taxon>Mytilidae</taxon>
        <taxon>Mytilinae</taxon>
        <taxon>Mytilus</taxon>
    </lineage>
</organism>
<dbReference type="GO" id="GO:0046872">
    <property type="term" value="F:metal ion binding"/>
    <property type="evidence" value="ECO:0007669"/>
    <property type="project" value="UniProtKB-KW"/>
</dbReference>
<dbReference type="InterPro" id="IPR051941">
    <property type="entry name" value="BG_Antigen-Binding_Lectin"/>
</dbReference>
<evidence type="ECO:0000313" key="12">
    <source>
        <dbReference type="Proteomes" id="UP000596742"/>
    </source>
</evidence>
<dbReference type="PANTHER" id="PTHR45713:SF15">
    <property type="entry name" value="F5_8 TYPE C DOMAIN-CONTAINING PROTEIN"/>
    <property type="match status" value="1"/>
</dbReference>
<evidence type="ECO:0000259" key="10">
    <source>
        <dbReference type="SMART" id="SM00607"/>
    </source>
</evidence>
<proteinExistence type="inferred from homology"/>
<dbReference type="SMART" id="SM00607">
    <property type="entry name" value="FTP"/>
    <property type="match status" value="1"/>
</dbReference>
<protein>
    <recommendedName>
        <fullName evidence="10">Fucolectin tachylectin-4 pentraxin-1 domain-containing protein</fullName>
    </recommendedName>
</protein>
<keyword evidence="6" id="KW-0106">Calcium</keyword>
<evidence type="ECO:0000256" key="5">
    <source>
        <dbReference type="ARBA" id="ARBA00022734"/>
    </source>
</evidence>
<feature type="signal peptide" evidence="9">
    <location>
        <begin position="1"/>
        <end position="19"/>
    </location>
</feature>
<evidence type="ECO:0000256" key="7">
    <source>
        <dbReference type="ARBA" id="ARBA00023157"/>
    </source>
</evidence>
<keyword evidence="8" id="KW-0175">Coiled coil</keyword>
<keyword evidence="5" id="KW-0430">Lectin</keyword>
<dbReference type="InterPro" id="IPR006585">
    <property type="entry name" value="FTP1"/>
</dbReference>
<dbReference type="InterPro" id="IPR008979">
    <property type="entry name" value="Galactose-bd-like_sf"/>
</dbReference>
<comment type="caution">
    <text evidence="11">The sequence shown here is derived from an EMBL/GenBank/DDBJ whole genome shotgun (WGS) entry which is preliminary data.</text>
</comment>
<dbReference type="Pfam" id="PF22633">
    <property type="entry name" value="F5_F8_type_C_2"/>
    <property type="match status" value="1"/>
</dbReference>
<dbReference type="GO" id="GO:0042806">
    <property type="term" value="F:fucose binding"/>
    <property type="evidence" value="ECO:0007669"/>
    <property type="project" value="UniProtKB-ARBA"/>
</dbReference>
<dbReference type="GO" id="GO:0001868">
    <property type="term" value="P:regulation of complement activation, lectin pathway"/>
    <property type="evidence" value="ECO:0007669"/>
    <property type="project" value="UniProtKB-ARBA"/>
</dbReference>
<dbReference type="EMBL" id="UYJE01003937">
    <property type="protein sequence ID" value="VDI23551.1"/>
    <property type="molecule type" value="Genomic_DNA"/>
</dbReference>
<evidence type="ECO:0000256" key="1">
    <source>
        <dbReference type="ARBA" id="ARBA00002219"/>
    </source>
</evidence>
<keyword evidence="9" id="KW-0732">Signal</keyword>
<keyword evidence="12" id="KW-1185">Reference proteome</keyword>
<reference evidence="11" key="1">
    <citation type="submission" date="2018-11" db="EMBL/GenBank/DDBJ databases">
        <authorList>
            <person name="Alioto T."/>
            <person name="Alioto T."/>
        </authorList>
    </citation>
    <scope>NUCLEOTIDE SEQUENCE</scope>
</reference>
<dbReference type="Proteomes" id="UP000596742">
    <property type="component" value="Unassembled WGS sequence"/>
</dbReference>
<evidence type="ECO:0000256" key="3">
    <source>
        <dbReference type="ARBA" id="ARBA00011233"/>
    </source>
</evidence>
<sequence length="203" mass="23096">MYSFCLLICLSSAYQIIVSDKDGETDLCKSVSTDIKKMERKIDKKLEKMVTTLQQSIDNKCKPVKHLYEVAKGKAAKQSSTYKNHFPAGSAVDGNIGTFSTTQHEYNPYWWVDLGRIYRVKRIEVYSRKDCCGSRLYDTDVTVGPSLNNMSLCKHYKGPSTTGEHIVLDCKDKMVGRYVKLVVKTGDKRAYMQIAEVKVFAYQ</sequence>
<comment type="function">
    <text evidence="1">Acts as a defensive agent. Recognizes blood group fucosylated oligosaccharides including A, B, H and Lewis B-type antigens. Does not recognize Lewis A antigen and has low affinity for monovalent haptens.</text>
</comment>
<evidence type="ECO:0000313" key="11">
    <source>
        <dbReference type="EMBL" id="VDI23551.1"/>
    </source>
</evidence>
<evidence type="ECO:0000256" key="8">
    <source>
        <dbReference type="SAM" id="Coils"/>
    </source>
</evidence>
<evidence type="ECO:0000256" key="4">
    <source>
        <dbReference type="ARBA" id="ARBA00022723"/>
    </source>
</evidence>
<name>A0A8B6DU96_MYTGA</name>
<feature type="chain" id="PRO_5032825350" description="Fucolectin tachylectin-4 pentraxin-1 domain-containing protein" evidence="9">
    <location>
        <begin position="20"/>
        <end position="203"/>
    </location>
</feature>
<keyword evidence="7" id="KW-1015">Disulfide bond</keyword>
<comment type="subunit">
    <text evidence="3">Homotrimer.</text>
</comment>
<dbReference type="AlphaFoldDB" id="A0A8B6DU96"/>
<evidence type="ECO:0000256" key="6">
    <source>
        <dbReference type="ARBA" id="ARBA00022837"/>
    </source>
</evidence>
<feature type="domain" description="Fucolectin tachylectin-4 pentraxin-1" evidence="10">
    <location>
        <begin position="67"/>
        <end position="201"/>
    </location>
</feature>